<sequence length="505" mass="55221">MEAKPSLSMQRSGARQLSNFGVSGPMSSSFPVLPTALGERSPKLPDSQQASMERELTQQSPAVISPMSSNSGVVGHLFSSSSGFSTDLHFSSVPQQEKHPRPSHLISQSTNSGTSVMFPHSIDSEVPLSTASSHFNKEENNSSWCTDSLPDFLDYPISTSIQNNQLERSDCGGIAIPSEDLTKHNDWQEWADQLITDNSALTSDWNELLADASIADPEPKVHHHMSNLSTNFSIQQPNKQLPATPGETCTAVAQSSSANCAQTKQRMRWTPELHEAFVEAVNKLGGSERATPKGVLKQMKVEGLTIYHVKSHLQKYRTARYKPETTEESSEIKPTSIEDLSSLDLKTGIEITEALRMQMEVQKQLHEQLEIQRNLQLRIEEQGRHLQTMFEKQCKSGMDLLKGTSSATDNPLKEFKDAEGDAPFKDDSGVPVDNSERGGKLANDSGVPVDNSERGGKLANVTAGENRQDVGEKHKAHETEVVGNCEANVAGTSNLPPSKRAKVHG</sequence>
<dbReference type="Proteomes" id="UP001604277">
    <property type="component" value="Unassembled WGS sequence"/>
</dbReference>
<feature type="domain" description="HTH myb-type" evidence="8">
    <location>
        <begin position="261"/>
        <end position="321"/>
    </location>
</feature>
<feature type="compositionally biased region" description="Polar residues" evidence="7">
    <location>
        <begin position="46"/>
        <end position="68"/>
    </location>
</feature>
<evidence type="ECO:0000313" key="9">
    <source>
        <dbReference type="EMBL" id="KAL2488012.1"/>
    </source>
</evidence>
<comment type="subcellular location">
    <subcellularLocation>
        <location evidence="1">Nucleus</location>
    </subcellularLocation>
</comment>
<dbReference type="FunFam" id="1.10.10.60:FF:000002">
    <property type="entry name" value="Myb family transcription factor"/>
    <property type="match status" value="1"/>
</dbReference>
<name>A0ABD1RHW4_9LAMI</name>
<accession>A0ABD1RHW4</accession>
<dbReference type="AlphaFoldDB" id="A0ABD1RHW4"/>
<reference evidence="10" key="1">
    <citation type="submission" date="2024-07" db="EMBL/GenBank/DDBJ databases">
        <title>Two chromosome-level genome assemblies of Korean endemic species Abeliophyllum distichum and Forsythia ovata (Oleaceae).</title>
        <authorList>
            <person name="Jang H."/>
        </authorList>
    </citation>
    <scope>NUCLEOTIDE SEQUENCE [LARGE SCALE GENOMIC DNA]</scope>
</reference>
<evidence type="ECO:0000259" key="8">
    <source>
        <dbReference type="PROSITE" id="PS51294"/>
    </source>
</evidence>
<dbReference type="EMBL" id="JBFOLJ010000012">
    <property type="protein sequence ID" value="KAL2488012.1"/>
    <property type="molecule type" value="Genomic_DNA"/>
</dbReference>
<evidence type="ECO:0000256" key="1">
    <source>
        <dbReference type="ARBA" id="ARBA00004123"/>
    </source>
</evidence>
<dbReference type="InterPro" id="IPR046955">
    <property type="entry name" value="PHR1-like"/>
</dbReference>
<keyword evidence="5" id="KW-0804">Transcription</keyword>
<evidence type="ECO:0000256" key="7">
    <source>
        <dbReference type="SAM" id="MobiDB-lite"/>
    </source>
</evidence>
<evidence type="ECO:0000256" key="3">
    <source>
        <dbReference type="ARBA" id="ARBA00023015"/>
    </source>
</evidence>
<feature type="region of interest" description="Disordered" evidence="7">
    <location>
        <begin position="88"/>
        <end position="110"/>
    </location>
</feature>
<protein>
    <submittedName>
        <fullName evidence="9">Phosphate starvation response 1</fullName>
    </submittedName>
</protein>
<dbReference type="SUPFAM" id="SSF46689">
    <property type="entry name" value="Homeodomain-like"/>
    <property type="match status" value="1"/>
</dbReference>
<keyword evidence="10" id="KW-1185">Reference proteome</keyword>
<feature type="compositionally biased region" description="Basic and acidic residues" evidence="7">
    <location>
        <begin position="466"/>
        <end position="480"/>
    </location>
</feature>
<evidence type="ECO:0000256" key="4">
    <source>
        <dbReference type="ARBA" id="ARBA00023054"/>
    </source>
</evidence>
<comment type="caution">
    <text evidence="9">The sequence shown here is derived from an EMBL/GenBank/DDBJ whole genome shotgun (WGS) entry which is preliminary data.</text>
</comment>
<proteinExistence type="inferred from homology"/>
<keyword evidence="3" id="KW-0805">Transcription regulation</keyword>
<dbReference type="GO" id="GO:0005634">
    <property type="term" value="C:nucleus"/>
    <property type="evidence" value="ECO:0007669"/>
    <property type="project" value="UniProtKB-SubCell"/>
</dbReference>
<dbReference type="Pfam" id="PF00249">
    <property type="entry name" value="Myb_DNA-binding"/>
    <property type="match status" value="1"/>
</dbReference>
<dbReference type="PANTHER" id="PTHR31499">
    <property type="entry name" value="MYB FAMILY TRANSCRIPTION FACTOR PHL11"/>
    <property type="match status" value="1"/>
</dbReference>
<gene>
    <name evidence="9" type="ORF">Fot_41304</name>
</gene>
<organism evidence="9 10">
    <name type="scientific">Forsythia ovata</name>
    <dbReference type="NCBI Taxonomy" id="205694"/>
    <lineage>
        <taxon>Eukaryota</taxon>
        <taxon>Viridiplantae</taxon>
        <taxon>Streptophyta</taxon>
        <taxon>Embryophyta</taxon>
        <taxon>Tracheophyta</taxon>
        <taxon>Spermatophyta</taxon>
        <taxon>Magnoliopsida</taxon>
        <taxon>eudicotyledons</taxon>
        <taxon>Gunneridae</taxon>
        <taxon>Pentapetalae</taxon>
        <taxon>asterids</taxon>
        <taxon>lamiids</taxon>
        <taxon>Lamiales</taxon>
        <taxon>Oleaceae</taxon>
        <taxon>Forsythieae</taxon>
        <taxon>Forsythia</taxon>
    </lineage>
</organism>
<dbReference type="NCBIfam" id="TIGR01557">
    <property type="entry name" value="myb_SHAQKYF"/>
    <property type="match status" value="1"/>
</dbReference>
<evidence type="ECO:0000256" key="2">
    <source>
        <dbReference type="ARBA" id="ARBA00006783"/>
    </source>
</evidence>
<keyword evidence="6" id="KW-0539">Nucleus</keyword>
<dbReference type="InterPro" id="IPR025756">
    <property type="entry name" value="Myb_CC_LHEQLE"/>
</dbReference>
<dbReference type="InterPro" id="IPR009057">
    <property type="entry name" value="Homeodomain-like_sf"/>
</dbReference>
<dbReference type="PANTHER" id="PTHR31499:SF80">
    <property type="entry name" value="HTH MYB-TYPE DOMAIN-CONTAINING PROTEIN"/>
    <property type="match status" value="1"/>
</dbReference>
<dbReference type="InterPro" id="IPR006447">
    <property type="entry name" value="Myb_dom_plants"/>
</dbReference>
<dbReference type="Pfam" id="PF14379">
    <property type="entry name" value="Myb_CC_LHEQLE"/>
    <property type="match status" value="1"/>
</dbReference>
<evidence type="ECO:0000256" key="5">
    <source>
        <dbReference type="ARBA" id="ARBA00023163"/>
    </source>
</evidence>
<feature type="compositionally biased region" description="Polar residues" evidence="7">
    <location>
        <begin position="7"/>
        <end position="30"/>
    </location>
</feature>
<keyword evidence="4" id="KW-0175">Coiled coil</keyword>
<feature type="region of interest" description="Disordered" evidence="7">
    <location>
        <begin position="402"/>
        <end position="505"/>
    </location>
</feature>
<evidence type="ECO:0000256" key="6">
    <source>
        <dbReference type="ARBA" id="ARBA00023242"/>
    </source>
</evidence>
<dbReference type="PROSITE" id="PS51294">
    <property type="entry name" value="HTH_MYB"/>
    <property type="match status" value="1"/>
</dbReference>
<evidence type="ECO:0000313" key="10">
    <source>
        <dbReference type="Proteomes" id="UP001604277"/>
    </source>
</evidence>
<dbReference type="InterPro" id="IPR017930">
    <property type="entry name" value="Myb_dom"/>
</dbReference>
<comment type="similarity">
    <text evidence="2">Belongs to the MYB-CC family.</text>
</comment>
<dbReference type="Gene3D" id="1.10.10.60">
    <property type="entry name" value="Homeodomain-like"/>
    <property type="match status" value="1"/>
</dbReference>
<dbReference type="InterPro" id="IPR001005">
    <property type="entry name" value="SANT/Myb"/>
</dbReference>
<feature type="compositionally biased region" description="Basic and acidic residues" evidence="7">
    <location>
        <begin position="411"/>
        <end position="439"/>
    </location>
</feature>
<feature type="region of interest" description="Disordered" evidence="7">
    <location>
        <begin position="1"/>
        <end position="68"/>
    </location>
</feature>